<organism evidence="1 2">
    <name type="scientific">Mobiluncus mulieris</name>
    <dbReference type="NCBI Taxonomy" id="2052"/>
    <lineage>
        <taxon>Bacteria</taxon>
        <taxon>Bacillati</taxon>
        <taxon>Actinomycetota</taxon>
        <taxon>Actinomycetes</taxon>
        <taxon>Actinomycetales</taxon>
        <taxon>Actinomycetaceae</taxon>
        <taxon>Mobiluncus</taxon>
    </lineage>
</organism>
<protein>
    <submittedName>
        <fullName evidence="1">Uncharacterized protein</fullName>
    </submittedName>
</protein>
<sequence length="155" mass="16879">MNPPDVSETLATRCFRNPRHPVFQKPSPPGVSETLATRCFRNPRHPVFQKPSPPGVSETLATRCFRNPRHPVFQKPSPPGVSETLATRGFGRASGGSQRIRAVWFTRLAVSIVFGMSLCNPAGAEIQNIQTRYSGKIQPASTGISMHGASKNPES</sequence>
<evidence type="ECO:0000313" key="1">
    <source>
        <dbReference type="EMBL" id="STO15927.1"/>
    </source>
</evidence>
<dbReference type="AlphaFoldDB" id="A0A8G2HRC6"/>
<proteinExistence type="predicted"/>
<reference evidence="1 2" key="1">
    <citation type="submission" date="2018-06" db="EMBL/GenBank/DDBJ databases">
        <authorList>
            <consortium name="Pathogen Informatics"/>
            <person name="Doyle S."/>
        </authorList>
    </citation>
    <scope>NUCLEOTIDE SEQUENCE [LARGE SCALE GENOMIC DNA]</scope>
    <source>
        <strain evidence="1 2">NCTC11819</strain>
    </source>
</reference>
<name>A0A8G2HRC6_9ACTO</name>
<dbReference type="EMBL" id="UGGQ01000006">
    <property type="protein sequence ID" value="STO15927.1"/>
    <property type="molecule type" value="Genomic_DNA"/>
</dbReference>
<comment type="caution">
    <text evidence="1">The sequence shown here is derived from an EMBL/GenBank/DDBJ whole genome shotgun (WGS) entry which is preliminary data.</text>
</comment>
<gene>
    <name evidence="1" type="ORF">NCTC11819_00471</name>
</gene>
<evidence type="ECO:0000313" key="2">
    <source>
        <dbReference type="Proteomes" id="UP000255284"/>
    </source>
</evidence>
<accession>A0A8G2HRC6</accession>
<dbReference type="Proteomes" id="UP000255284">
    <property type="component" value="Unassembled WGS sequence"/>
</dbReference>